<evidence type="ECO:0000259" key="1">
    <source>
        <dbReference type="Pfam" id="PF07632"/>
    </source>
</evidence>
<name>A0ABQ9NFC6_9PEZI</name>
<evidence type="ECO:0000313" key="2">
    <source>
        <dbReference type="EMBL" id="KAJ9655506.1"/>
    </source>
</evidence>
<sequence>MHKIIDAYANMTDDLNAHVHPDFPYPSAEYFRSIVRSGPKCYGMEAVKADVPLSDGALLLQKLESSQEPLWVLCWGGTNVLAQVLSHIQTLPAAADARLRAKLRVYAISDQDDTGAWLRARFPDLFYICSVHGWNQYGRATWAGIAGDRYYRFDQGGPDFTTVSREWLRQNVQVGPLGAAYPDYMFIPEGDSPTFLYLIQNGLGVRERPEYGS</sequence>
<dbReference type="EMBL" id="JAPDRL010000166">
    <property type="protein sequence ID" value="KAJ9655506.1"/>
    <property type="molecule type" value="Genomic_DNA"/>
</dbReference>
<accession>A0ABQ9NFC6</accession>
<proteinExistence type="predicted"/>
<evidence type="ECO:0000313" key="3">
    <source>
        <dbReference type="Proteomes" id="UP001172684"/>
    </source>
</evidence>
<dbReference type="Proteomes" id="UP001172684">
    <property type="component" value="Unassembled WGS sequence"/>
</dbReference>
<dbReference type="Pfam" id="PF07632">
    <property type="entry name" value="Sde182_NH-like"/>
    <property type="match status" value="1"/>
</dbReference>
<reference evidence="2" key="1">
    <citation type="submission" date="2022-10" db="EMBL/GenBank/DDBJ databases">
        <title>Culturing micro-colonial fungi from biological soil crusts in the Mojave desert and describing Neophaeococcomyces mojavensis, and introducing the new genera and species Taxawa tesnikishii.</title>
        <authorList>
            <person name="Kurbessoian T."/>
            <person name="Stajich J.E."/>
        </authorList>
    </citation>
    <scope>NUCLEOTIDE SEQUENCE</scope>
    <source>
        <strain evidence="2">TK_1</strain>
    </source>
</reference>
<gene>
    <name evidence="2" type="ORF">H2201_008791</name>
</gene>
<dbReference type="InterPro" id="IPR036452">
    <property type="entry name" value="Ribo_hydro-like"/>
</dbReference>
<feature type="domain" description="Cellulose-binding Sde182 nucleoside hydrolase-like" evidence="1">
    <location>
        <begin position="1"/>
        <end position="213"/>
    </location>
</feature>
<protein>
    <recommendedName>
        <fullName evidence="1">Cellulose-binding Sde182 nucleoside hydrolase-like domain-containing protein</fullName>
    </recommendedName>
</protein>
<keyword evidence="3" id="KW-1185">Reference proteome</keyword>
<organism evidence="2 3">
    <name type="scientific">Coniosporium apollinis</name>
    <dbReference type="NCBI Taxonomy" id="61459"/>
    <lineage>
        <taxon>Eukaryota</taxon>
        <taxon>Fungi</taxon>
        <taxon>Dikarya</taxon>
        <taxon>Ascomycota</taxon>
        <taxon>Pezizomycotina</taxon>
        <taxon>Dothideomycetes</taxon>
        <taxon>Dothideomycetes incertae sedis</taxon>
        <taxon>Coniosporium</taxon>
    </lineage>
</organism>
<dbReference type="InterPro" id="IPR011483">
    <property type="entry name" value="Sde182_NH-like"/>
</dbReference>
<dbReference type="Gene3D" id="3.90.245.10">
    <property type="entry name" value="Ribonucleoside hydrolase-like"/>
    <property type="match status" value="1"/>
</dbReference>
<comment type="caution">
    <text evidence="2">The sequence shown here is derived from an EMBL/GenBank/DDBJ whole genome shotgun (WGS) entry which is preliminary data.</text>
</comment>